<organism evidence="8 9">
    <name type="scientific">Corynebacterium hesseae</name>
    <dbReference type="NCBI Taxonomy" id="2913502"/>
    <lineage>
        <taxon>Bacteria</taxon>
        <taxon>Bacillati</taxon>
        <taxon>Actinomycetota</taxon>
        <taxon>Actinomycetes</taxon>
        <taxon>Mycobacteriales</taxon>
        <taxon>Corynebacteriaceae</taxon>
        <taxon>Corynebacterium</taxon>
    </lineage>
</organism>
<dbReference type="Gene3D" id="3.90.1150.10">
    <property type="entry name" value="Aspartate Aminotransferase, domain 1"/>
    <property type="match status" value="1"/>
</dbReference>
<proteinExistence type="inferred from homology"/>
<dbReference type="InterPro" id="IPR015422">
    <property type="entry name" value="PyrdxlP-dep_Trfase_small"/>
</dbReference>
<keyword evidence="4 6" id="KW-0808">Transferase</keyword>
<comment type="subunit">
    <text evidence="6">Homodimer.</text>
</comment>
<dbReference type="NCBIfam" id="NF000586">
    <property type="entry name" value="PRK00011.1"/>
    <property type="match status" value="1"/>
</dbReference>
<feature type="binding site" evidence="6">
    <location>
        <position position="127"/>
    </location>
    <ligand>
        <name>(6S)-5,6,7,8-tetrahydrofolate</name>
        <dbReference type="ChEBI" id="CHEBI:57453"/>
    </ligand>
</feature>
<dbReference type="InterPro" id="IPR039429">
    <property type="entry name" value="SHMT-like_dom"/>
</dbReference>
<dbReference type="InterPro" id="IPR001085">
    <property type="entry name" value="Ser_HO-MeTrfase"/>
</dbReference>
<comment type="caution">
    <text evidence="8">The sequence shown here is derived from an EMBL/GenBank/DDBJ whole genome shotgun (WGS) entry which is preliminary data.</text>
</comment>
<dbReference type="InterPro" id="IPR015421">
    <property type="entry name" value="PyrdxlP-dep_Trfase_major"/>
</dbReference>
<comment type="similarity">
    <text evidence="2 6">Belongs to the SHMT family.</text>
</comment>
<comment type="caution">
    <text evidence="6">Lacks conserved residue(s) required for the propagation of feature annotation.</text>
</comment>
<dbReference type="GO" id="GO:0004372">
    <property type="term" value="F:glycine hydroxymethyltransferase activity"/>
    <property type="evidence" value="ECO:0007669"/>
    <property type="project" value="UniProtKB-EC"/>
</dbReference>
<accession>A0ABU9UIS3</accession>
<reference evidence="8" key="1">
    <citation type="submission" date="2017-12" db="EMBL/GenBank/DDBJ databases">
        <authorList>
            <person name="Thomas-White K."/>
            <person name="Wolfe A.J."/>
        </authorList>
    </citation>
    <scope>NUCLEOTIDE SEQUENCE</scope>
    <source>
        <strain evidence="8">UMB0043</strain>
    </source>
</reference>
<name>A0ABU9UIS3_9CORY</name>
<dbReference type="Gene3D" id="3.40.640.10">
    <property type="entry name" value="Type I PLP-dependent aspartate aminotransferase-like (Major domain)"/>
    <property type="match status" value="1"/>
</dbReference>
<dbReference type="InterPro" id="IPR019798">
    <property type="entry name" value="Ser_HO-MeTrfase_PLP_BS"/>
</dbReference>
<dbReference type="Pfam" id="PF00464">
    <property type="entry name" value="SHMT"/>
    <property type="match status" value="1"/>
</dbReference>
<evidence type="ECO:0000256" key="1">
    <source>
        <dbReference type="ARBA" id="ARBA00001933"/>
    </source>
</evidence>
<dbReference type="PROSITE" id="PS00096">
    <property type="entry name" value="SHMT"/>
    <property type="match status" value="1"/>
</dbReference>
<dbReference type="HAMAP" id="MF_00051">
    <property type="entry name" value="SHMT"/>
    <property type="match status" value="1"/>
</dbReference>
<sequence>MTTTNNSDVRYQEMRDLDPEVFAAINGEIARQRDTLEMIASENFVPRAVLQAQGSVLTNKYAEGYPGRRYYGGCEHVDIVEDLARDRAKALFGADFANVQPHSGAQANAAVLASLIQPGDKIMGLSLAHGGHLTHGMKLNFSGKLYDVAAYEVDPETMRLDMDKVREQALAEKPQVIIAGWSAYPRTIDFEAFRSIADEVGAYLWTDMAHFAGLVAAGLHPSPVPHSDVVSSTVHKTLGGPRSGLILAKQDFAKKINSNVFPGQQGGPLMHVIAAKAIALKIAATEEFKERQERTLEGARILAERLTAEDCTKAGVDVLTGGTDVHLVLADLRNSELDGQQAEDLLHEVGITVNRNAVPNDPRPPMVTSGLRIGTPALATRGLDTAAFTEVADVIGTALANGKNADVTKLRARVEKVAADFPLYDGLEDWKLV</sequence>
<comment type="subcellular location">
    <subcellularLocation>
        <location evidence="6">Cytoplasm</location>
    </subcellularLocation>
</comment>
<evidence type="ECO:0000256" key="4">
    <source>
        <dbReference type="ARBA" id="ARBA00022679"/>
    </source>
</evidence>
<feature type="site" description="Plays an important role in substrate specificity" evidence="6">
    <location>
        <position position="235"/>
    </location>
</feature>
<keyword evidence="9" id="KW-1185">Reference proteome</keyword>
<keyword evidence="6" id="KW-0028">Amino-acid biosynthesis</keyword>
<evidence type="ECO:0000256" key="3">
    <source>
        <dbReference type="ARBA" id="ARBA00022563"/>
    </source>
</evidence>
<dbReference type="PANTHER" id="PTHR11680">
    <property type="entry name" value="SERINE HYDROXYMETHYLTRANSFERASE"/>
    <property type="match status" value="1"/>
</dbReference>
<dbReference type="Proteomes" id="UP000235104">
    <property type="component" value="Unassembled WGS sequence"/>
</dbReference>
<evidence type="ECO:0000259" key="7">
    <source>
        <dbReference type="Pfam" id="PF00464"/>
    </source>
</evidence>
<comment type="cofactor">
    <cofactor evidence="1 6">
        <name>pyridoxal 5'-phosphate</name>
        <dbReference type="ChEBI" id="CHEBI:597326"/>
    </cofactor>
</comment>
<evidence type="ECO:0000256" key="5">
    <source>
        <dbReference type="ARBA" id="ARBA00022898"/>
    </source>
</evidence>
<evidence type="ECO:0000313" key="8">
    <source>
        <dbReference type="EMBL" id="MEM5986102.1"/>
    </source>
</evidence>
<dbReference type="RefSeq" id="WP_101736251.1">
    <property type="nucleotide sequence ID" value="NZ_PKHR02000016.1"/>
</dbReference>
<comment type="function">
    <text evidence="6">Catalyzes the reversible interconversion of serine and glycine with tetrahydrofolate (THF) serving as the one-carbon carrier. This reaction serves as the major source of one-carbon groups required for the biosynthesis of purines, thymidylate, methionine, and other important biomolecules. Also exhibits THF-independent aldolase activity toward beta-hydroxyamino acids, producing glycine and aldehydes, via a retro-aldol mechanism.</text>
</comment>
<comment type="pathway">
    <text evidence="6">One-carbon metabolism; tetrahydrofolate interconversion.</text>
</comment>
<feature type="domain" description="Serine hydroxymethyltransferase-like" evidence="7">
    <location>
        <begin position="15"/>
        <end position="395"/>
    </location>
</feature>
<dbReference type="PIRSF" id="PIRSF000412">
    <property type="entry name" value="SHMT"/>
    <property type="match status" value="1"/>
</dbReference>
<gene>
    <name evidence="6 8" type="primary">glyA</name>
    <name evidence="8" type="ORF">CYJ44_008005</name>
</gene>
<dbReference type="SUPFAM" id="SSF53383">
    <property type="entry name" value="PLP-dependent transferases"/>
    <property type="match status" value="1"/>
</dbReference>
<dbReference type="EC" id="2.1.2.1" evidence="6"/>
<comment type="pathway">
    <text evidence="6">Amino-acid biosynthesis; glycine biosynthesis; glycine from L-serine: step 1/1.</text>
</comment>
<evidence type="ECO:0000256" key="6">
    <source>
        <dbReference type="HAMAP-Rule" id="MF_00051"/>
    </source>
</evidence>
<dbReference type="CDD" id="cd00378">
    <property type="entry name" value="SHMT"/>
    <property type="match status" value="1"/>
</dbReference>
<dbReference type="EMBL" id="PKHR02000016">
    <property type="protein sequence ID" value="MEM5986102.1"/>
    <property type="molecule type" value="Genomic_DNA"/>
</dbReference>
<feature type="modified residue" description="N6-(pyridoxal phosphate)lysine" evidence="6">
    <location>
        <position position="236"/>
    </location>
</feature>
<evidence type="ECO:0000256" key="2">
    <source>
        <dbReference type="ARBA" id="ARBA00006376"/>
    </source>
</evidence>
<keyword evidence="5 6" id="KW-0663">Pyridoxal phosphate</keyword>
<comment type="catalytic activity">
    <reaction evidence="6">
        <text>(6R)-5,10-methylene-5,6,7,8-tetrahydrofolate + glycine + H2O = (6S)-5,6,7,8-tetrahydrofolate + L-serine</text>
        <dbReference type="Rhea" id="RHEA:15481"/>
        <dbReference type="ChEBI" id="CHEBI:15377"/>
        <dbReference type="ChEBI" id="CHEBI:15636"/>
        <dbReference type="ChEBI" id="CHEBI:33384"/>
        <dbReference type="ChEBI" id="CHEBI:57305"/>
        <dbReference type="ChEBI" id="CHEBI:57453"/>
        <dbReference type="EC" id="2.1.2.1"/>
    </reaction>
</comment>
<protein>
    <recommendedName>
        <fullName evidence="6">Serine hydroxymethyltransferase</fullName>
        <shortName evidence="6">SHMT</shortName>
        <shortName evidence="6">Serine methylase</shortName>
        <ecNumber evidence="6">2.1.2.1</ecNumber>
    </recommendedName>
</protein>
<dbReference type="PANTHER" id="PTHR11680:SF35">
    <property type="entry name" value="SERINE HYDROXYMETHYLTRANSFERASE 1"/>
    <property type="match status" value="1"/>
</dbReference>
<keyword evidence="3 6" id="KW-0554">One-carbon metabolism</keyword>
<feature type="binding site" evidence="6">
    <location>
        <begin position="131"/>
        <end position="133"/>
    </location>
    <ligand>
        <name>(6S)-5,6,7,8-tetrahydrofolate</name>
        <dbReference type="ChEBI" id="CHEBI:57453"/>
    </ligand>
</feature>
<dbReference type="InterPro" id="IPR049943">
    <property type="entry name" value="Ser_HO-MeTrfase-like"/>
</dbReference>
<evidence type="ECO:0000313" key="9">
    <source>
        <dbReference type="Proteomes" id="UP000235104"/>
    </source>
</evidence>
<dbReference type="InterPro" id="IPR015424">
    <property type="entry name" value="PyrdxlP-dep_Trfase"/>
</dbReference>
<keyword evidence="6" id="KW-0963">Cytoplasm</keyword>